<sequence>MNSQVPVGKPPNAEQTIKNSIEAAPAVLTLDSSSKNLQLLAKTMLLCKLVLPRTLALLLMRTLKLQLPTLPMLSKPSRNSIGAAPAVLTLDSSSNKSPADNQENTPEQASSFQKSVTTSDVNSQVPVGKPPNAEQTIQNSIGAAPAVLTLDSSSNKSPVISQDNTPVQAKSSQNPGTTSDVNSQVPLGNPPNAEQTIKNSIGAAPAVLTLNSSSKKSPVISQDNAPVQVRSSQTPGTTSDENSQVPVGNPPNAEQTIKNPIGEAPSVLLLDSSSKNLQLLAETILLSKLKSDTTSDVNSQVPVDNPPNAEQTIRNSIEAPALKQKSLDISQDNTPVQVRSSQNPGTTSDVNSQVPVGNPPNAEQTIRNSIEAPTVLLLVSASNKSSVDSQDYTSKQASSSRKPGTTFPDDNSEVLVKTIEGAPTFVSFIKPSITESEPKVSKQSLTIESSSEKFQPSTLDIDQVESFKHPLSALTIEDASTKGYPTTNSQVFNIEPKQQSFLDSEVYTNLSKENPSKEELGKGSPALIDNPEKRDASLPEDSVVMPAVEVNPKLPINYLLLYKDSQSTPQAEVDITKKVELSSQHPDLSYNSIFTSKEVDSHEGPGETKKINSSSGPEQLYSTPVASINLSDVSFLSVKDSQQSYQEKKTVPLLSEKYELSNPSITRITPSFESNLPLDVYDAEKEKGKIA</sequence>
<proteinExistence type="predicted"/>
<evidence type="ECO:0000313" key="1">
    <source>
        <dbReference type="EMBL" id="KAJ9074905.1"/>
    </source>
</evidence>
<keyword evidence="2" id="KW-1185">Reference proteome</keyword>
<reference evidence="1" key="1">
    <citation type="submission" date="2022-04" db="EMBL/GenBank/DDBJ databases">
        <title>Genome of the entomopathogenic fungus Entomophthora muscae.</title>
        <authorList>
            <person name="Elya C."/>
            <person name="Lovett B.R."/>
            <person name="Lee E."/>
            <person name="Macias A.M."/>
            <person name="Hajek A.E."/>
            <person name="De Bivort B.L."/>
            <person name="Kasson M.T."/>
            <person name="De Fine Licht H.H."/>
            <person name="Stajich J.E."/>
        </authorList>
    </citation>
    <scope>NUCLEOTIDE SEQUENCE</scope>
    <source>
        <strain evidence="1">Berkeley</strain>
    </source>
</reference>
<accession>A0ACC2TJJ9</accession>
<comment type="caution">
    <text evidence="1">The sequence shown here is derived from an EMBL/GenBank/DDBJ whole genome shotgun (WGS) entry which is preliminary data.</text>
</comment>
<name>A0ACC2TJJ9_9FUNG</name>
<dbReference type="Proteomes" id="UP001165960">
    <property type="component" value="Unassembled WGS sequence"/>
</dbReference>
<evidence type="ECO:0000313" key="2">
    <source>
        <dbReference type="Proteomes" id="UP001165960"/>
    </source>
</evidence>
<dbReference type="EMBL" id="QTSX02002844">
    <property type="protein sequence ID" value="KAJ9074905.1"/>
    <property type="molecule type" value="Genomic_DNA"/>
</dbReference>
<gene>
    <name evidence="1" type="ORF">DSO57_1001890</name>
</gene>
<protein>
    <submittedName>
        <fullName evidence="1">Uncharacterized protein</fullName>
    </submittedName>
</protein>
<organism evidence="1 2">
    <name type="scientific">Entomophthora muscae</name>
    <dbReference type="NCBI Taxonomy" id="34485"/>
    <lineage>
        <taxon>Eukaryota</taxon>
        <taxon>Fungi</taxon>
        <taxon>Fungi incertae sedis</taxon>
        <taxon>Zoopagomycota</taxon>
        <taxon>Entomophthoromycotina</taxon>
        <taxon>Entomophthoromycetes</taxon>
        <taxon>Entomophthorales</taxon>
        <taxon>Entomophthoraceae</taxon>
        <taxon>Entomophthora</taxon>
    </lineage>
</organism>